<dbReference type="PROSITE" id="PS00061">
    <property type="entry name" value="ADH_SHORT"/>
    <property type="match status" value="1"/>
</dbReference>
<dbReference type="Proteomes" id="UP000053091">
    <property type="component" value="Unassembled WGS sequence"/>
</dbReference>
<proteinExistence type="inferred from homology"/>
<dbReference type="CDD" id="cd05233">
    <property type="entry name" value="SDR_c"/>
    <property type="match status" value="1"/>
</dbReference>
<dbReference type="Gene3D" id="3.40.50.720">
    <property type="entry name" value="NAD(P)-binding Rossmann-like Domain"/>
    <property type="match status" value="1"/>
</dbReference>
<dbReference type="GO" id="GO:0016491">
    <property type="term" value="F:oxidoreductase activity"/>
    <property type="evidence" value="ECO:0007669"/>
    <property type="project" value="UniProtKB-KW"/>
</dbReference>
<gene>
    <name evidence="3" type="ORF">TBC1_111937</name>
</gene>
<dbReference type="Pfam" id="PF13561">
    <property type="entry name" value="adh_short_C2"/>
    <property type="match status" value="1"/>
</dbReference>
<reference evidence="3" key="1">
    <citation type="journal article" date="2015" name="Genome Announc.">
        <title>Draft Genome Sequence of Bacteroidales Strain TBC1, a Novel Isolate from a Methanogenic Wastewater Treatment System.</title>
        <authorList>
            <person name="Tourlousse D.M."/>
            <person name="Matsuura N."/>
            <person name="Sun L."/>
            <person name="Toyonaga M."/>
            <person name="Kuroda K."/>
            <person name="Ohashi A."/>
            <person name="Cruz R."/>
            <person name="Yamaguchi T."/>
            <person name="Sekiguchi Y."/>
        </authorList>
    </citation>
    <scope>NUCLEOTIDE SEQUENCE [LARGE SCALE GENOMIC DNA]</scope>
    <source>
        <strain evidence="3">TBC1</strain>
    </source>
</reference>
<dbReference type="PRINTS" id="PR00081">
    <property type="entry name" value="GDHRDH"/>
</dbReference>
<evidence type="ECO:0000313" key="4">
    <source>
        <dbReference type="Proteomes" id="UP000053091"/>
    </source>
</evidence>
<dbReference type="PANTHER" id="PTHR43639:SF1">
    <property type="entry name" value="SHORT-CHAIN DEHYDROGENASE_REDUCTASE FAMILY PROTEIN"/>
    <property type="match status" value="1"/>
</dbReference>
<evidence type="ECO:0000256" key="2">
    <source>
        <dbReference type="ARBA" id="ARBA00023002"/>
    </source>
</evidence>
<dbReference type="SUPFAM" id="SSF51735">
    <property type="entry name" value="NAD(P)-binding Rossmann-fold domains"/>
    <property type="match status" value="1"/>
</dbReference>
<comment type="similarity">
    <text evidence="1">Belongs to the short-chain dehydrogenases/reductases (SDR) family.</text>
</comment>
<sequence>MKNILITGVSRGLGLVITRSLLGQGGWTVYGISRNTTLEFDKLSGQYPGRLNWLSYDLLDSGGLETRIFNEFIGATTPLHAFINNAAVSYNELIPRMQEKQVEELIRLNLTTPLLLTKYVIRNFIRHQTRGSIIHISSFCSGTGVNGLAMYAATKGGLESFSLNTAREWGRKGIRSNALALGFLDLGMSAVVPGRAKEAFISSSPLQSPVSVESVTSMISYLLSEDAYTVTGQTFFLDSGGM</sequence>
<evidence type="ECO:0000256" key="1">
    <source>
        <dbReference type="ARBA" id="ARBA00006484"/>
    </source>
</evidence>
<dbReference type="STRING" id="1678841.TBC1_111937"/>
<dbReference type="InterPro" id="IPR020904">
    <property type="entry name" value="Sc_DH/Rdtase_CS"/>
</dbReference>
<dbReference type="AlphaFoldDB" id="A0A0S7C4D4"/>
<dbReference type="RefSeq" id="WP_062041460.1">
    <property type="nucleotide sequence ID" value="NZ_DF968182.1"/>
</dbReference>
<evidence type="ECO:0000313" key="3">
    <source>
        <dbReference type="EMBL" id="GAP43779.1"/>
    </source>
</evidence>
<keyword evidence="2" id="KW-0560">Oxidoreductase</keyword>
<dbReference type="EMBL" id="DF968182">
    <property type="protein sequence ID" value="GAP43779.1"/>
    <property type="molecule type" value="Genomic_DNA"/>
</dbReference>
<dbReference type="InterPro" id="IPR002347">
    <property type="entry name" value="SDR_fam"/>
</dbReference>
<protein>
    <submittedName>
        <fullName evidence="3">NAD(P)-dependent dehydrogenase, short-chain alcohol dehydrogenase family</fullName>
    </submittedName>
</protein>
<keyword evidence="4" id="KW-1185">Reference proteome</keyword>
<dbReference type="PRINTS" id="PR00080">
    <property type="entry name" value="SDRFAMILY"/>
</dbReference>
<accession>A0A0S7C4D4</accession>
<dbReference type="OrthoDB" id="9803333at2"/>
<name>A0A0S7C4D4_9BACT</name>
<organism evidence="3">
    <name type="scientific">Lentimicrobium saccharophilum</name>
    <dbReference type="NCBI Taxonomy" id="1678841"/>
    <lineage>
        <taxon>Bacteria</taxon>
        <taxon>Pseudomonadati</taxon>
        <taxon>Bacteroidota</taxon>
        <taxon>Bacteroidia</taxon>
        <taxon>Bacteroidales</taxon>
        <taxon>Lentimicrobiaceae</taxon>
        <taxon>Lentimicrobium</taxon>
    </lineage>
</organism>
<dbReference type="PANTHER" id="PTHR43639">
    <property type="entry name" value="OXIDOREDUCTASE, SHORT-CHAIN DEHYDROGENASE/REDUCTASE FAMILY (AFU_ORTHOLOGUE AFUA_5G02870)"/>
    <property type="match status" value="1"/>
</dbReference>
<dbReference type="InterPro" id="IPR036291">
    <property type="entry name" value="NAD(P)-bd_dom_sf"/>
</dbReference>